<proteinExistence type="inferred from homology"/>
<keyword evidence="3 4" id="KW-0067">ATP-binding</keyword>
<dbReference type="NCBIfam" id="TIGR02727">
    <property type="entry name" value="MTHFS_bact"/>
    <property type="match status" value="1"/>
</dbReference>
<dbReference type="InterPro" id="IPR024185">
    <property type="entry name" value="FTHF_cligase-like_sf"/>
</dbReference>
<evidence type="ECO:0000256" key="2">
    <source>
        <dbReference type="ARBA" id="ARBA00022741"/>
    </source>
</evidence>
<dbReference type="Gene3D" id="3.40.50.10420">
    <property type="entry name" value="NagB/RpiA/CoA transferase-like"/>
    <property type="match status" value="1"/>
</dbReference>
<evidence type="ECO:0000256" key="4">
    <source>
        <dbReference type="RuleBase" id="RU361279"/>
    </source>
</evidence>
<evidence type="ECO:0000256" key="3">
    <source>
        <dbReference type="ARBA" id="ARBA00022840"/>
    </source>
</evidence>
<dbReference type="EC" id="6.3.3.2" evidence="4"/>
<dbReference type="GO" id="GO:0030272">
    <property type="term" value="F:5-formyltetrahydrofolate cyclo-ligase activity"/>
    <property type="evidence" value="ECO:0007669"/>
    <property type="project" value="UniProtKB-EC"/>
</dbReference>
<dbReference type="Pfam" id="PF01812">
    <property type="entry name" value="5-FTHF_cyc-lig"/>
    <property type="match status" value="1"/>
</dbReference>
<evidence type="ECO:0000256" key="1">
    <source>
        <dbReference type="ARBA" id="ARBA00010638"/>
    </source>
</evidence>
<dbReference type="SUPFAM" id="SSF100950">
    <property type="entry name" value="NagB/RpiA/CoA transferase-like"/>
    <property type="match status" value="1"/>
</dbReference>
<dbReference type="InterPro" id="IPR037171">
    <property type="entry name" value="NagB/RpiA_transferase-like"/>
</dbReference>
<evidence type="ECO:0000313" key="6">
    <source>
        <dbReference type="Proteomes" id="UP001597251"/>
    </source>
</evidence>
<accession>A0ABW4BSU6</accession>
<organism evidence="5 6">
    <name type="scientific">Companilactobacillus keshanensis</name>
    <dbReference type="NCBI Taxonomy" id="2486003"/>
    <lineage>
        <taxon>Bacteria</taxon>
        <taxon>Bacillati</taxon>
        <taxon>Bacillota</taxon>
        <taxon>Bacilli</taxon>
        <taxon>Lactobacillales</taxon>
        <taxon>Lactobacillaceae</taxon>
        <taxon>Companilactobacillus</taxon>
    </lineage>
</organism>
<evidence type="ECO:0000313" key="5">
    <source>
        <dbReference type="EMBL" id="MFD1417850.1"/>
    </source>
</evidence>
<dbReference type="PANTHER" id="PTHR23407:SF1">
    <property type="entry name" value="5-FORMYLTETRAHYDROFOLATE CYCLO-LIGASE"/>
    <property type="match status" value="1"/>
</dbReference>
<keyword evidence="5" id="KW-0436">Ligase</keyword>
<reference evidence="6" key="1">
    <citation type="journal article" date="2019" name="Int. J. Syst. Evol. Microbiol.">
        <title>The Global Catalogue of Microorganisms (GCM) 10K type strain sequencing project: providing services to taxonomists for standard genome sequencing and annotation.</title>
        <authorList>
            <consortium name="The Broad Institute Genomics Platform"/>
            <consortium name="The Broad Institute Genome Sequencing Center for Infectious Disease"/>
            <person name="Wu L."/>
            <person name="Ma J."/>
        </authorList>
    </citation>
    <scope>NUCLEOTIDE SEQUENCE [LARGE SCALE GENOMIC DNA]</scope>
    <source>
        <strain evidence="6">CCM 8936</strain>
    </source>
</reference>
<dbReference type="PANTHER" id="PTHR23407">
    <property type="entry name" value="ATPASE INHIBITOR/5-FORMYLTETRAHYDROFOLATE CYCLO-LIGASE"/>
    <property type="match status" value="1"/>
</dbReference>
<comment type="caution">
    <text evidence="5">The sequence shown here is derived from an EMBL/GenBank/DDBJ whole genome shotgun (WGS) entry which is preliminary data.</text>
</comment>
<comment type="catalytic activity">
    <reaction evidence="4">
        <text>(6S)-5-formyl-5,6,7,8-tetrahydrofolate + ATP = (6R)-5,10-methenyltetrahydrofolate + ADP + phosphate</text>
        <dbReference type="Rhea" id="RHEA:10488"/>
        <dbReference type="ChEBI" id="CHEBI:30616"/>
        <dbReference type="ChEBI" id="CHEBI:43474"/>
        <dbReference type="ChEBI" id="CHEBI:57455"/>
        <dbReference type="ChEBI" id="CHEBI:57457"/>
        <dbReference type="ChEBI" id="CHEBI:456216"/>
        <dbReference type="EC" id="6.3.3.2"/>
    </reaction>
</comment>
<comment type="cofactor">
    <cofactor evidence="4">
        <name>Mg(2+)</name>
        <dbReference type="ChEBI" id="CHEBI:18420"/>
    </cofactor>
</comment>
<keyword evidence="4" id="KW-0460">Magnesium</keyword>
<dbReference type="PIRSF" id="PIRSF006806">
    <property type="entry name" value="FTHF_cligase"/>
    <property type="match status" value="1"/>
</dbReference>
<keyword evidence="2 4" id="KW-0547">Nucleotide-binding</keyword>
<dbReference type="EMBL" id="JBHTOI010000023">
    <property type="protein sequence ID" value="MFD1417850.1"/>
    <property type="molecule type" value="Genomic_DNA"/>
</dbReference>
<protein>
    <recommendedName>
        <fullName evidence="4">5-formyltetrahydrofolate cyclo-ligase</fullName>
        <ecNumber evidence="4">6.3.3.2</ecNumber>
    </recommendedName>
</protein>
<comment type="similarity">
    <text evidence="1 4">Belongs to the 5-formyltetrahydrofolate cyclo-ligase family.</text>
</comment>
<dbReference type="InterPro" id="IPR002698">
    <property type="entry name" value="FTHF_cligase"/>
</dbReference>
<gene>
    <name evidence="5" type="ORF">ACFQ42_03615</name>
</gene>
<sequence>MDKKKLRQQQIKRLKDNQQQTISEGVLLLNKLSETSIWKDAKTIATTISGPFEVPTTPIIKKALLEGKKVYLPKTMPHRQMAFLPFTDMNDLVRSDFGILEPAYKEKLVNQVPDLVIVPGLAFAVDSNYRVGFGGGYYDRFLAEYSGKTVALVPSEMHFDSAKWDIQNYDIKIQKLISVD</sequence>
<name>A0ABW4BSU6_9LACO</name>
<keyword evidence="6" id="KW-1185">Reference proteome</keyword>
<dbReference type="Proteomes" id="UP001597251">
    <property type="component" value="Unassembled WGS sequence"/>
</dbReference>
<keyword evidence="4" id="KW-0479">Metal-binding</keyword>
<dbReference type="RefSeq" id="WP_125678454.1">
    <property type="nucleotide sequence ID" value="NZ_JBHTOI010000023.1"/>
</dbReference>